<dbReference type="SUPFAM" id="SSF140931">
    <property type="entry name" value="Fic-like"/>
    <property type="match status" value="1"/>
</dbReference>
<dbReference type="InterPro" id="IPR036597">
    <property type="entry name" value="Fido-like_dom_sf"/>
</dbReference>
<dbReference type="PROSITE" id="PS51459">
    <property type="entry name" value="FIDO"/>
    <property type="match status" value="1"/>
</dbReference>
<sequence>MTATTDHLRTWLALRDQVPWHQARPIALPAPRPHRDGAAHDIRTHDHARDPRRAAHLLAALSRTRADAASDTPLSFQLLSSWQRLVLDTPEAPSFRVHPAYAKAGRERYDISPELPARLDACLREAEADDLPLTARAARAYLDVCFFHPFTDGNARSAFLTLTFLLARAGVTLDQVGPVRRLQRRADDPHGALALADLLALLIAGIRTTPSSHPHSSPAGRPPTCPPPH</sequence>
<feature type="compositionally biased region" description="Pro residues" evidence="1">
    <location>
        <begin position="220"/>
        <end position="229"/>
    </location>
</feature>
<name>A0ABY7KDG9_9ACTN</name>
<evidence type="ECO:0000256" key="1">
    <source>
        <dbReference type="SAM" id="MobiDB-lite"/>
    </source>
</evidence>
<keyword evidence="4" id="KW-1185">Reference proteome</keyword>
<accession>A0ABY7KDG9</accession>
<dbReference type="Pfam" id="PF02661">
    <property type="entry name" value="Fic"/>
    <property type="match status" value="1"/>
</dbReference>
<dbReference type="EMBL" id="CP114413">
    <property type="protein sequence ID" value="WAZ21402.1"/>
    <property type="molecule type" value="Genomic_DNA"/>
</dbReference>
<evidence type="ECO:0000259" key="2">
    <source>
        <dbReference type="PROSITE" id="PS51459"/>
    </source>
</evidence>
<feature type="region of interest" description="Disordered" evidence="1">
    <location>
        <begin position="210"/>
        <end position="229"/>
    </location>
</feature>
<proteinExistence type="predicted"/>
<gene>
    <name evidence="3" type="ORF">STRCI_002570</name>
</gene>
<evidence type="ECO:0000313" key="4">
    <source>
        <dbReference type="Proteomes" id="UP001164439"/>
    </source>
</evidence>
<evidence type="ECO:0000313" key="3">
    <source>
        <dbReference type="EMBL" id="WAZ21402.1"/>
    </source>
</evidence>
<organism evidence="3 4">
    <name type="scientific">Streptomyces cinnabarinus</name>
    <dbReference type="NCBI Taxonomy" id="67287"/>
    <lineage>
        <taxon>Bacteria</taxon>
        <taxon>Bacillati</taxon>
        <taxon>Actinomycetota</taxon>
        <taxon>Actinomycetes</taxon>
        <taxon>Kitasatosporales</taxon>
        <taxon>Streptomycetaceae</taxon>
        <taxon>Streptomyces</taxon>
    </lineage>
</organism>
<dbReference type="RefSeq" id="WP_269659049.1">
    <property type="nucleotide sequence ID" value="NZ_CP114413.1"/>
</dbReference>
<dbReference type="Gene3D" id="1.10.3290.10">
    <property type="entry name" value="Fido-like domain"/>
    <property type="match status" value="1"/>
</dbReference>
<dbReference type="InterPro" id="IPR003812">
    <property type="entry name" value="Fido"/>
</dbReference>
<feature type="domain" description="Fido" evidence="2">
    <location>
        <begin position="74"/>
        <end position="204"/>
    </location>
</feature>
<reference evidence="3" key="1">
    <citation type="submission" date="2022-12" db="EMBL/GenBank/DDBJ databases">
        <authorList>
            <person name="Ruckert C."/>
            <person name="Busche T."/>
            <person name="Kalinowski J."/>
            <person name="Wittmann C."/>
        </authorList>
    </citation>
    <scope>NUCLEOTIDE SEQUENCE</scope>
    <source>
        <strain evidence="3">DSM 40467</strain>
    </source>
</reference>
<protein>
    <submittedName>
        <fullName evidence="3">Fic family protein</fullName>
    </submittedName>
</protein>
<dbReference type="Proteomes" id="UP001164439">
    <property type="component" value="Chromosome"/>
</dbReference>